<evidence type="ECO:0000313" key="3">
    <source>
        <dbReference type="EMBL" id="SVA87965.1"/>
    </source>
</evidence>
<accession>A0A381ZF79</accession>
<organism evidence="3">
    <name type="scientific">marine metagenome</name>
    <dbReference type="NCBI Taxonomy" id="408172"/>
    <lineage>
        <taxon>unclassified sequences</taxon>
        <taxon>metagenomes</taxon>
        <taxon>ecological metagenomes</taxon>
    </lineage>
</organism>
<name>A0A381ZF79_9ZZZZ</name>
<keyword evidence="2" id="KW-1133">Transmembrane helix</keyword>
<sequence length="126" mass="15504">MKSVFKINRRDNLYDLENQIKTLEYNNKKLEKENYNYKEYIDEFENTKLQMACIDILNKTLTFILICYILTTTSHEFTKVFTYGFSFFDWLCLFLVIIAYTSKFPKLIYWFDEKRLFNTKIQKKLY</sequence>
<evidence type="ECO:0000256" key="2">
    <source>
        <dbReference type="SAM" id="Phobius"/>
    </source>
</evidence>
<evidence type="ECO:0000256" key="1">
    <source>
        <dbReference type="SAM" id="Coils"/>
    </source>
</evidence>
<proteinExistence type="predicted"/>
<feature type="transmembrane region" description="Helical" evidence="2">
    <location>
        <begin position="80"/>
        <end position="100"/>
    </location>
</feature>
<dbReference type="EMBL" id="UINC01021108">
    <property type="protein sequence ID" value="SVA87965.1"/>
    <property type="molecule type" value="Genomic_DNA"/>
</dbReference>
<gene>
    <name evidence="3" type="ORF">METZ01_LOCUS140819</name>
</gene>
<keyword evidence="2" id="KW-0472">Membrane</keyword>
<keyword evidence="1" id="KW-0175">Coiled coil</keyword>
<protein>
    <submittedName>
        <fullName evidence="3">Uncharacterized protein</fullName>
    </submittedName>
</protein>
<feature type="coiled-coil region" evidence="1">
    <location>
        <begin position="13"/>
        <end position="47"/>
    </location>
</feature>
<keyword evidence="2" id="KW-0812">Transmembrane</keyword>
<reference evidence="3" key="1">
    <citation type="submission" date="2018-05" db="EMBL/GenBank/DDBJ databases">
        <authorList>
            <person name="Lanie J.A."/>
            <person name="Ng W.-L."/>
            <person name="Kazmierczak K.M."/>
            <person name="Andrzejewski T.M."/>
            <person name="Davidsen T.M."/>
            <person name="Wayne K.J."/>
            <person name="Tettelin H."/>
            <person name="Glass J.I."/>
            <person name="Rusch D."/>
            <person name="Podicherti R."/>
            <person name="Tsui H.-C.T."/>
            <person name="Winkler M.E."/>
        </authorList>
    </citation>
    <scope>NUCLEOTIDE SEQUENCE</scope>
</reference>
<dbReference type="AlphaFoldDB" id="A0A381ZF79"/>